<dbReference type="GO" id="GO:0016747">
    <property type="term" value="F:acyltransferase activity, transferring groups other than amino-acyl groups"/>
    <property type="evidence" value="ECO:0007669"/>
    <property type="project" value="TreeGrafter"/>
</dbReference>
<dbReference type="Pfam" id="PF02458">
    <property type="entry name" value="Transferase"/>
    <property type="match status" value="1"/>
</dbReference>
<dbReference type="PANTHER" id="PTHR31642">
    <property type="entry name" value="TRICHOTHECENE 3-O-ACETYLTRANSFERASE"/>
    <property type="match status" value="1"/>
</dbReference>
<dbReference type="Proteomes" id="UP000516437">
    <property type="component" value="Chromosome 1"/>
</dbReference>
<dbReference type="AlphaFoldDB" id="A0A6A1WJ09"/>
<accession>A0A6A1WJ09</accession>
<feature type="domain" description="RNase H type-1" evidence="3">
    <location>
        <begin position="60"/>
        <end position="137"/>
    </location>
</feature>
<sequence>MLTIKSAIANSMIKKKKSANSMVFPSEPTPSTILWLSEGGGSSSSVKTSARGSPNQRRSRGCSFACSLAEEMGLRHTIVEGDAQVLITQVLNSDVLADWIIEAEVLTMRATLRSHEHWIFRWIPREGNGLAHALARWRLQVDVPDTVVVEDIPRSILHCDAFGSMPFSMDTMKTSLSRALVHYYPLAGRLRWIKGGRLELVCDAKGAQLLEAYSEVKLEELGDFAPTEAVQDLVPKIDDTTPVENWPLVLVQLTRFRCGGVCVGTAISHTVADGRGNASFINLWAKLARGDGLRDDEIPFHDRTVLRSHEPLRPPHTTKKNDL</sequence>
<organism evidence="4 5">
    <name type="scientific">Morella rubra</name>
    <name type="common">Chinese bayberry</name>
    <dbReference type="NCBI Taxonomy" id="262757"/>
    <lineage>
        <taxon>Eukaryota</taxon>
        <taxon>Viridiplantae</taxon>
        <taxon>Streptophyta</taxon>
        <taxon>Embryophyta</taxon>
        <taxon>Tracheophyta</taxon>
        <taxon>Spermatophyta</taxon>
        <taxon>Magnoliopsida</taxon>
        <taxon>eudicotyledons</taxon>
        <taxon>Gunneridae</taxon>
        <taxon>Pentapetalae</taxon>
        <taxon>rosids</taxon>
        <taxon>fabids</taxon>
        <taxon>Fagales</taxon>
        <taxon>Myricaceae</taxon>
        <taxon>Morella</taxon>
    </lineage>
</organism>
<evidence type="ECO:0000256" key="1">
    <source>
        <dbReference type="ARBA" id="ARBA00009861"/>
    </source>
</evidence>
<evidence type="ECO:0000313" key="5">
    <source>
        <dbReference type="Proteomes" id="UP000516437"/>
    </source>
</evidence>
<reference evidence="4 5" key="1">
    <citation type="journal article" date="2019" name="Plant Biotechnol. J.">
        <title>The red bayberry genome and genetic basis of sex determination.</title>
        <authorList>
            <person name="Jia H.M."/>
            <person name="Jia H.J."/>
            <person name="Cai Q.L."/>
            <person name="Wang Y."/>
            <person name="Zhao H.B."/>
            <person name="Yang W.F."/>
            <person name="Wang G.Y."/>
            <person name="Li Y.H."/>
            <person name="Zhan D.L."/>
            <person name="Shen Y.T."/>
            <person name="Niu Q.F."/>
            <person name="Chang L."/>
            <person name="Qiu J."/>
            <person name="Zhao L."/>
            <person name="Xie H.B."/>
            <person name="Fu W.Y."/>
            <person name="Jin J."/>
            <person name="Li X.W."/>
            <person name="Jiao Y."/>
            <person name="Zhou C.C."/>
            <person name="Tu T."/>
            <person name="Chai C.Y."/>
            <person name="Gao J.L."/>
            <person name="Fan L.J."/>
            <person name="van de Weg E."/>
            <person name="Wang J.Y."/>
            <person name="Gao Z.S."/>
        </authorList>
    </citation>
    <scope>NUCLEOTIDE SEQUENCE [LARGE SCALE GENOMIC DNA]</scope>
    <source>
        <tissue evidence="4">Leaves</tissue>
    </source>
</reference>
<dbReference type="InterPro" id="IPR023213">
    <property type="entry name" value="CAT-like_dom_sf"/>
</dbReference>
<dbReference type="InterPro" id="IPR036397">
    <property type="entry name" value="RNaseH_sf"/>
</dbReference>
<dbReference type="PANTHER" id="PTHR31642:SF289">
    <property type="entry name" value="SPERMIDINE HYDROXYCINNAMOYL TRANSFERASE"/>
    <property type="match status" value="1"/>
</dbReference>
<evidence type="ECO:0000256" key="2">
    <source>
        <dbReference type="SAM" id="MobiDB-lite"/>
    </source>
</evidence>
<comment type="similarity">
    <text evidence="1">Belongs to the plant acyltransferase family.</text>
</comment>
<dbReference type="OrthoDB" id="1918817at2759"/>
<keyword evidence="4" id="KW-0808">Transferase</keyword>
<dbReference type="InterPro" id="IPR002156">
    <property type="entry name" value="RNaseH_domain"/>
</dbReference>
<comment type="caution">
    <text evidence="4">The sequence shown here is derived from an EMBL/GenBank/DDBJ whole genome shotgun (WGS) entry which is preliminary data.</text>
</comment>
<gene>
    <name evidence="4" type="ORF">CJ030_MR1G016605</name>
</gene>
<dbReference type="Pfam" id="PF13456">
    <property type="entry name" value="RVT_3"/>
    <property type="match status" value="1"/>
</dbReference>
<proteinExistence type="inferred from homology"/>
<dbReference type="InterPro" id="IPR050317">
    <property type="entry name" value="Plant_Fungal_Acyltransferase"/>
</dbReference>
<name>A0A6A1WJ09_9ROSI</name>
<feature type="region of interest" description="Disordered" evidence="2">
    <location>
        <begin position="38"/>
        <end position="60"/>
    </location>
</feature>
<dbReference type="Gene3D" id="3.30.420.10">
    <property type="entry name" value="Ribonuclease H-like superfamily/Ribonuclease H"/>
    <property type="match status" value="1"/>
</dbReference>
<dbReference type="GO" id="GO:0004523">
    <property type="term" value="F:RNA-DNA hybrid ribonuclease activity"/>
    <property type="evidence" value="ECO:0007669"/>
    <property type="project" value="InterPro"/>
</dbReference>
<keyword evidence="5" id="KW-1185">Reference proteome</keyword>
<dbReference type="Gene3D" id="3.30.559.10">
    <property type="entry name" value="Chloramphenicol acetyltransferase-like domain"/>
    <property type="match status" value="1"/>
</dbReference>
<evidence type="ECO:0000259" key="3">
    <source>
        <dbReference type="Pfam" id="PF13456"/>
    </source>
</evidence>
<feature type="compositionally biased region" description="Low complexity" evidence="2">
    <location>
        <begin position="43"/>
        <end position="53"/>
    </location>
</feature>
<evidence type="ECO:0000313" key="4">
    <source>
        <dbReference type="EMBL" id="KAB1225181.1"/>
    </source>
</evidence>
<dbReference type="EMBL" id="RXIC02000019">
    <property type="protein sequence ID" value="KAB1225181.1"/>
    <property type="molecule type" value="Genomic_DNA"/>
</dbReference>
<protein>
    <submittedName>
        <fullName evidence="4">Spermidine hydroxycinnamoyl transferase</fullName>
    </submittedName>
</protein>
<dbReference type="GO" id="GO:0003676">
    <property type="term" value="F:nucleic acid binding"/>
    <property type="evidence" value="ECO:0007669"/>
    <property type="project" value="InterPro"/>
</dbReference>